<reference evidence="2 3" key="1">
    <citation type="submission" date="2023-10" db="EMBL/GenBank/DDBJ databases">
        <authorList>
            <person name="Maclean D."/>
            <person name="Macfadyen A."/>
        </authorList>
    </citation>
    <scope>NUCLEOTIDE SEQUENCE [LARGE SCALE GENOMIC DNA]</scope>
</reference>
<accession>A0AAV1HTL5</accession>
<name>A0AAV1HTL5_9CHLO</name>
<sequence length="467" mass="51720">MCRCTLGTPAGISQQANEAQRNAKLTFQMWQNQGQLFMPREQPSVDIALPALLRKTISEPTVMPLPSGVMDRRSAEQALAGAREAAHRAITHAAYLAGAAGLDYSAPAGFPVDLQNVPKRDLRALEARVRAAQQALADRRSMSLNRLPSPEALPALRERRHSTAAGSESPRPASPSQQQLQQPPQQRASDPADEDSMLPSPRARHRRQKLQDRLGNGQPLRDASPPQQPRVRGNAKGGAVSQQAKSRQKGRPKQAASATAQEDEDAWRAAPQKLLRLRIKDVRNTLKERWLQLFWPEDGRWWPGKVLDIRCKERKIHLLYKTGEEETDLDLGELIKKGEVAWISAEEMLKASEASSAAQNGSREAAGQQAAIKERDIPAESPRPRKRSPGPYSQSPAGRTPLRLPSAFDEGPPLSPAYIPADSADEPIPLEDYDEMDPFEHWEQVQEQQRQRQMQQASPSGASLHPL</sequence>
<dbReference type="Proteomes" id="UP001314263">
    <property type="component" value="Unassembled WGS sequence"/>
</dbReference>
<protein>
    <recommendedName>
        <fullName evidence="4">PWWP domain-containing protein</fullName>
    </recommendedName>
</protein>
<evidence type="ECO:0000256" key="1">
    <source>
        <dbReference type="SAM" id="MobiDB-lite"/>
    </source>
</evidence>
<feature type="region of interest" description="Disordered" evidence="1">
    <location>
        <begin position="159"/>
        <end position="266"/>
    </location>
</feature>
<proteinExistence type="predicted"/>
<feature type="region of interest" description="Disordered" evidence="1">
    <location>
        <begin position="354"/>
        <end position="467"/>
    </location>
</feature>
<dbReference type="EMBL" id="CAUYUE010000001">
    <property type="protein sequence ID" value="CAK0735550.1"/>
    <property type="molecule type" value="Genomic_DNA"/>
</dbReference>
<feature type="compositionally biased region" description="Low complexity" evidence="1">
    <location>
        <begin position="445"/>
        <end position="456"/>
    </location>
</feature>
<organism evidence="2 3">
    <name type="scientific">Coccomyxa viridis</name>
    <dbReference type="NCBI Taxonomy" id="1274662"/>
    <lineage>
        <taxon>Eukaryota</taxon>
        <taxon>Viridiplantae</taxon>
        <taxon>Chlorophyta</taxon>
        <taxon>core chlorophytes</taxon>
        <taxon>Trebouxiophyceae</taxon>
        <taxon>Trebouxiophyceae incertae sedis</taxon>
        <taxon>Coccomyxaceae</taxon>
        <taxon>Coccomyxa</taxon>
    </lineage>
</organism>
<evidence type="ECO:0000313" key="3">
    <source>
        <dbReference type="Proteomes" id="UP001314263"/>
    </source>
</evidence>
<evidence type="ECO:0000313" key="2">
    <source>
        <dbReference type="EMBL" id="CAK0735550.1"/>
    </source>
</evidence>
<comment type="caution">
    <text evidence="2">The sequence shown here is derived from an EMBL/GenBank/DDBJ whole genome shotgun (WGS) entry which is preliminary data.</text>
</comment>
<gene>
    <name evidence="2" type="ORF">CVIRNUC_000599</name>
</gene>
<feature type="compositionally biased region" description="Acidic residues" evidence="1">
    <location>
        <begin position="423"/>
        <end position="437"/>
    </location>
</feature>
<keyword evidence="3" id="KW-1185">Reference proteome</keyword>
<feature type="compositionally biased region" description="Low complexity" evidence="1">
    <location>
        <begin position="167"/>
        <end position="189"/>
    </location>
</feature>
<evidence type="ECO:0008006" key="4">
    <source>
        <dbReference type="Google" id="ProtNLM"/>
    </source>
</evidence>
<dbReference type="AlphaFoldDB" id="A0AAV1HTL5"/>